<dbReference type="EMBL" id="QICA01000007">
    <property type="protein sequence ID" value="RNL38365.1"/>
    <property type="molecule type" value="Genomic_DNA"/>
</dbReference>
<dbReference type="AlphaFoldDB" id="A0A3N0AU47"/>
<keyword evidence="2" id="KW-1185">Reference proteome</keyword>
<sequence>MVYASKWSARGRGGRVEFTSASANKYLRRLQDEKDRLLRTEQEVSTYVLAEGEAAESPAYDYEAVREKVAQIDGQARAIRHALHRFNMQTVLPERGITIDEALILLAQLSGRKERLNGLASRQPKERLGDRYFGGGSGPIEYRYANYDVARAEADYRAVADEIAALQLELDLVNQTEVFSVEL</sequence>
<protein>
    <submittedName>
        <fullName evidence="1">Uncharacterized protein</fullName>
    </submittedName>
</protein>
<dbReference type="Gene3D" id="6.10.320.10">
    <property type="match status" value="1"/>
</dbReference>
<reference evidence="1 2" key="1">
    <citation type="journal article" date="2019" name="Microbiol. Resour. Announc.">
        <title>Draft Genome Sequences of Type Strains of Gordonibacter faecihominis, Paraeggerthella hongkongensis, Parvibacter caecicola,Slackia equolifaciens, Slackia faecicanis, and Slackia isoflavoniconvertens.</title>
        <authorList>
            <person name="Danylec N."/>
            <person name="Stoll D.A."/>
            <person name="Dotsch A."/>
            <person name="Huch M."/>
        </authorList>
    </citation>
    <scope>NUCLEOTIDE SEQUENCE [LARGE SCALE GENOMIC DNA]</scope>
    <source>
        <strain evidence="1 2">DSM 18785</strain>
    </source>
</reference>
<accession>A0A3N0AU47</accession>
<dbReference type="Proteomes" id="UP000278327">
    <property type="component" value="Unassembled WGS sequence"/>
</dbReference>
<organism evidence="1 2">
    <name type="scientific">Adlercreutzia equolifaciens subsp. celatus DSM 18785</name>
    <dbReference type="NCBI Taxonomy" id="1121021"/>
    <lineage>
        <taxon>Bacteria</taxon>
        <taxon>Bacillati</taxon>
        <taxon>Actinomycetota</taxon>
        <taxon>Coriobacteriia</taxon>
        <taxon>Eggerthellales</taxon>
        <taxon>Eggerthellaceae</taxon>
        <taxon>Adlercreutzia</taxon>
    </lineage>
</organism>
<proteinExistence type="predicted"/>
<comment type="caution">
    <text evidence="1">The sequence shown here is derived from an EMBL/GenBank/DDBJ whole genome shotgun (WGS) entry which is preliminary data.</text>
</comment>
<gene>
    <name evidence="1" type="ORF">DMP10_04915</name>
</gene>
<evidence type="ECO:0000313" key="2">
    <source>
        <dbReference type="Proteomes" id="UP000278327"/>
    </source>
</evidence>
<evidence type="ECO:0000313" key="1">
    <source>
        <dbReference type="EMBL" id="RNL38365.1"/>
    </source>
</evidence>
<name>A0A3N0AU47_9ACTN</name>